<evidence type="ECO:0000313" key="2">
    <source>
        <dbReference type="EMBL" id="NDV31644.1"/>
    </source>
</evidence>
<proteinExistence type="predicted"/>
<accession>A0A6B2L3T3</accession>
<dbReference type="EMBL" id="GIBP01002675">
    <property type="protein sequence ID" value="NDV31644.1"/>
    <property type="molecule type" value="Transcribed_RNA"/>
</dbReference>
<organism evidence="2">
    <name type="scientific">Arcella intermedia</name>
    <dbReference type="NCBI Taxonomy" id="1963864"/>
    <lineage>
        <taxon>Eukaryota</taxon>
        <taxon>Amoebozoa</taxon>
        <taxon>Tubulinea</taxon>
        <taxon>Elardia</taxon>
        <taxon>Arcellinida</taxon>
        <taxon>Sphaerothecina</taxon>
        <taxon>Arcellidae</taxon>
        <taxon>Arcella</taxon>
    </lineage>
</organism>
<feature type="compositionally biased region" description="Basic residues" evidence="1">
    <location>
        <begin position="414"/>
        <end position="424"/>
    </location>
</feature>
<feature type="region of interest" description="Disordered" evidence="1">
    <location>
        <begin position="412"/>
        <end position="435"/>
    </location>
</feature>
<dbReference type="Pfam" id="PF16062">
    <property type="entry name" value="MavL-like"/>
    <property type="match status" value="1"/>
</dbReference>
<reference evidence="2" key="1">
    <citation type="journal article" date="2020" name="J. Eukaryot. Microbiol.">
        <title>De novo Sequencing, Assembly and Annotation of the Transcriptome for the Free-Living Testate Amoeba Arcella intermedia.</title>
        <authorList>
            <person name="Ribeiro G.M."/>
            <person name="Porfirio-Sousa A.L."/>
            <person name="Maurer-Alcala X.X."/>
            <person name="Katz L.A."/>
            <person name="Lahr D.J.G."/>
        </authorList>
    </citation>
    <scope>NUCLEOTIDE SEQUENCE</scope>
</reference>
<sequence length="435" mass="49612">MQHAQSARVLVHSKVLPLMDAFLVHKRQHGTPVEKQLYQKMTREDFIFRLIEKRPIFFFSDVDSTRLRDGTEPSGSLWPRVGTEKEGRIKLTDYLSYDEMQISALIGISSEVMFINQGERKNKGNAKSGGFEKEGVYVGLVGCRFEKEGMMEYQHVLISDECNGEKGYGVGGVDGKEKDKLRIWGDFYEQRLKNGEVGLMDYKEAEGEYEGKTKKLRRYKTLSGDIYFNVEIFKKRLSITIETFLYEADLRAKEVKKMAYVHAVGLGMGAWQVTQDQEEWLLDVFAEAITQNPFDNISDINFSWWKENSCGGAKNGNKIRTASGREITIIFSKRNPAEKLSEKDRDKLLVCCYAWDSNSFPGNEYWCGLLDASGDPAAASCSTIPEMHNVYVNPCLSKEAILIIEPDKRLESSRKKKKQKKKKDLKGTVVVEKES</sequence>
<dbReference type="AlphaFoldDB" id="A0A6B2L3T3"/>
<evidence type="ECO:0000256" key="1">
    <source>
        <dbReference type="SAM" id="MobiDB-lite"/>
    </source>
</evidence>
<dbReference type="InterPro" id="IPR032063">
    <property type="entry name" value="MavL-like"/>
</dbReference>
<name>A0A6B2L3T3_9EUKA</name>
<protein>
    <submittedName>
        <fullName evidence="2">Uncharacterized protein</fullName>
    </submittedName>
</protein>